<proteinExistence type="inferred from homology"/>
<protein>
    <recommendedName>
        <fullName evidence="5">Ribosomal silencing factor RsfS</fullName>
    </recommendedName>
</protein>
<dbReference type="Gene3D" id="3.30.460.10">
    <property type="entry name" value="Beta Polymerase, domain 2"/>
    <property type="match status" value="1"/>
</dbReference>
<comment type="similarity">
    <text evidence="1 5">Belongs to the Iojap/RsfS family.</text>
</comment>
<dbReference type="EMBL" id="AP022822">
    <property type="protein sequence ID" value="BCA85612.1"/>
    <property type="molecule type" value="Genomic_DNA"/>
</dbReference>
<keyword evidence="3 5" id="KW-0678">Repressor</keyword>
<comment type="function">
    <text evidence="5">Functions as a ribosomal silencing factor. Interacts with ribosomal protein uL14 (rplN), blocking formation of intersubunit bridge B8. Prevents association of the 30S and 50S ribosomal subunits and the formation of functional ribosomes, thus repressing translation.</text>
</comment>
<keyword evidence="7" id="KW-1185">Reference proteome</keyword>
<sequence>MEGTTIESKRILQTAVEAADSKHAQDIIALDVRDISLLADYFLICSANSERQINAIIDEVVEQEEKQGVAIKRIEGKDGAKWVLIDLGDVIVHVFSTSEREFYNLEKLWSDAPLVDLNAWLVS</sequence>
<keyword evidence="4 5" id="KW-0810">Translation regulation</keyword>
<dbReference type="GO" id="GO:0043023">
    <property type="term" value="F:ribosomal large subunit binding"/>
    <property type="evidence" value="ECO:0007669"/>
    <property type="project" value="TreeGrafter"/>
</dbReference>
<organism evidence="6 7">
    <name type="scientific">Enterococcus saigonensis</name>
    <dbReference type="NCBI Taxonomy" id="1805431"/>
    <lineage>
        <taxon>Bacteria</taxon>
        <taxon>Bacillati</taxon>
        <taxon>Bacillota</taxon>
        <taxon>Bacilli</taxon>
        <taxon>Lactobacillales</taxon>
        <taxon>Enterococcaceae</taxon>
        <taxon>Enterococcus</taxon>
    </lineage>
</organism>
<comment type="subunit">
    <text evidence="5">Interacts with ribosomal protein uL14 (rplN).</text>
</comment>
<dbReference type="GO" id="GO:0017148">
    <property type="term" value="P:negative regulation of translation"/>
    <property type="evidence" value="ECO:0007669"/>
    <property type="project" value="UniProtKB-UniRule"/>
</dbReference>
<dbReference type="GO" id="GO:0042256">
    <property type="term" value="P:cytosolic ribosome assembly"/>
    <property type="evidence" value="ECO:0007669"/>
    <property type="project" value="UniProtKB-UniRule"/>
</dbReference>
<evidence type="ECO:0000256" key="1">
    <source>
        <dbReference type="ARBA" id="ARBA00010574"/>
    </source>
</evidence>
<evidence type="ECO:0000313" key="7">
    <source>
        <dbReference type="Proteomes" id="UP000502998"/>
    </source>
</evidence>
<dbReference type="NCBIfam" id="TIGR00090">
    <property type="entry name" value="rsfS_iojap_ybeB"/>
    <property type="match status" value="1"/>
</dbReference>
<accession>A0A679IHX2</accession>
<dbReference type="PANTHER" id="PTHR21043:SF0">
    <property type="entry name" value="MITOCHONDRIAL ASSEMBLY OF RIBOSOMAL LARGE SUBUNIT PROTEIN 1"/>
    <property type="match status" value="1"/>
</dbReference>
<dbReference type="SUPFAM" id="SSF81301">
    <property type="entry name" value="Nucleotidyltransferase"/>
    <property type="match status" value="1"/>
</dbReference>
<evidence type="ECO:0000256" key="3">
    <source>
        <dbReference type="ARBA" id="ARBA00022491"/>
    </source>
</evidence>
<dbReference type="KEGG" id="esg:EsVE80_11350"/>
<dbReference type="InterPro" id="IPR004394">
    <property type="entry name" value="Iojap/RsfS/C7orf30"/>
</dbReference>
<dbReference type="Proteomes" id="UP000502998">
    <property type="component" value="Chromosome"/>
</dbReference>
<dbReference type="HAMAP" id="MF_01477">
    <property type="entry name" value="Iojap_RsfS"/>
    <property type="match status" value="1"/>
</dbReference>
<comment type="subcellular location">
    <subcellularLocation>
        <location evidence="5">Cytoplasm</location>
    </subcellularLocation>
</comment>
<gene>
    <name evidence="5 6" type="primary">rsfS</name>
    <name evidence="6" type="ORF">EsVE80_11350</name>
</gene>
<evidence type="ECO:0000256" key="2">
    <source>
        <dbReference type="ARBA" id="ARBA00022490"/>
    </source>
</evidence>
<dbReference type="InterPro" id="IPR043519">
    <property type="entry name" value="NT_sf"/>
</dbReference>
<dbReference type="GO" id="GO:0005737">
    <property type="term" value="C:cytoplasm"/>
    <property type="evidence" value="ECO:0007669"/>
    <property type="project" value="UniProtKB-SubCell"/>
</dbReference>
<dbReference type="Pfam" id="PF02410">
    <property type="entry name" value="RsfS"/>
    <property type="match status" value="1"/>
</dbReference>
<dbReference type="AlphaFoldDB" id="A0A679IHX2"/>
<evidence type="ECO:0000256" key="4">
    <source>
        <dbReference type="ARBA" id="ARBA00022845"/>
    </source>
</evidence>
<name>A0A679IHX2_9ENTE</name>
<dbReference type="GO" id="GO:0090071">
    <property type="term" value="P:negative regulation of ribosome biogenesis"/>
    <property type="evidence" value="ECO:0007669"/>
    <property type="project" value="UniProtKB-UniRule"/>
</dbReference>
<evidence type="ECO:0000256" key="5">
    <source>
        <dbReference type="HAMAP-Rule" id="MF_01477"/>
    </source>
</evidence>
<dbReference type="PANTHER" id="PTHR21043">
    <property type="entry name" value="IOJAP SUPERFAMILY ORTHOLOG"/>
    <property type="match status" value="1"/>
</dbReference>
<dbReference type="FunFam" id="3.30.460.10:FF:000015">
    <property type="entry name" value="Ribosomal silencing factor RsfS"/>
    <property type="match status" value="1"/>
</dbReference>
<keyword evidence="2 5" id="KW-0963">Cytoplasm</keyword>
<reference evidence="6 7" key="1">
    <citation type="submission" date="2020-02" db="EMBL/GenBank/DDBJ databases">
        <title>Characterization of vanA genotype vancomycin-resistant Enterococcus saigonensis VE80.</title>
        <authorList>
            <person name="Harada T."/>
            <person name="Motooka D."/>
            <person name="Nakamura S."/>
            <person name="Yamamoto Y."/>
            <person name="Kawahara R."/>
            <person name="Kawatsu K."/>
        </authorList>
    </citation>
    <scope>NUCLEOTIDE SEQUENCE [LARGE SCALE GENOMIC DNA]</scope>
    <source>
        <strain evidence="6 7">VE80</strain>
    </source>
</reference>
<evidence type="ECO:0000313" key="6">
    <source>
        <dbReference type="EMBL" id="BCA85612.1"/>
    </source>
</evidence>